<dbReference type="InterPro" id="IPR029016">
    <property type="entry name" value="GAF-like_dom_sf"/>
</dbReference>
<dbReference type="InterPro" id="IPR003018">
    <property type="entry name" value="GAF"/>
</dbReference>
<feature type="compositionally biased region" description="Basic and acidic residues" evidence="1">
    <location>
        <begin position="1"/>
        <end position="13"/>
    </location>
</feature>
<sequence length="421" mass="45420">MHAPRRCADRHPDSTATPIPRPYTRGMPQPDLAHLARDLTRIHDAVVTGGPPPSPPRDIVARSWQRMLRLGLDPGGGNRRVHSAEADVESRRHRSRLRLIVDELRSVLLRTPASAGFILVVTDADGVILWRDGASRAKRQADGLGFVEGAHWSESVVGTNAIGTALAEEAPVQLFSAEHFETSQHPWYCSAVPIHDPSDGELLGVVDISGPALTLHPTVQSLVTTAVRLAEARLLLGHQERLGGLRDRYSPMLSASREPALIVDDDGWVAYRQGVTTRERIEAPTPERTVLIPGAGLCLPERVTGGWVLRPAGDRQTSVTLRLETDPAVLDVASSADPLVVPLTPRRAQILAAITSAGQAGVSASALSTLLYGDGDHVVTVRAEVSRLRRSIGALIATRPYRWAEGVNARIEGAQPRPAPR</sequence>
<dbReference type="AlphaFoldDB" id="A0A2H1JM01"/>
<proteinExistence type="predicted"/>
<reference evidence="3 4" key="1">
    <citation type="submission" date="2017-03" db="EMBL/GenBank/DDBJ databases">
        <authorList>
            <person name="Afonso C.L."/>
            <person name="Miller P.J."/>
            <person name="Scott M.A."/>
            <person name="Spackman E."/>
            <person name="Goraichik I."/>
            <person name="Dimitrov K.M."/>
            <person name="Suarez D.L."/>
            <person name="Swayne D.E."/>
        </authorList>
    </citation>
    <scope>NUCLEOTIDE SEQUENCE [LARGE SCALE GENOMIC DNA]</scope>
    <source>
        <strain evidence="3 4">CIP 102111</strain>
    </source>
</reference>
<evidence type="ECO:0000313" key="4">
    <source>
        <dbReference type="Proteomes" id="UP000234333"/>
    </source>
</evidence>
<dbReference type="Pfam" id="PF01590">
    <property type="entry name" value="GAF"/>
    <property type="match status" value="1"/>
</dbReference>
<protein>
    <submittedName>
        <fullName evidence="3">GAF domain-containing protein</fullName>
    </submittedName>
</protein>
<evidence type="ECO:0000256" key="1">
    <source>
        <dbReference type="SAM" id="MobiDB-lite"/>
    </source>
</evidence>
<dbReference type="Proteomes" id="UP000234333">
    <property type="component" value="Unassembled WGS sequence"/>
</dbReference>
<feature type="domain" description="GAF" evidence="2">
    <location>
        <begin position="121"/>
        <end position="232"/>
    </location>
</feature>
<gene>
    <name evidence="3" type="ORF">BC102111_02412</name>
</gene>
<evidence type="ECO:0000259" key="2">
    <source>
        <dbReference type="Pfam" id="PF01590"/>
    </source>
</evidence>
<organism evidence="3 4">
    <name type="scientific">Brevibacterium casei CIP 102111</name>
    <dbReference type="NCBI Taxonomy" id="1255625"/>
    <lineage>
        <taxon>Bacteria</taxon>
        <taxon>Bacillati</taxon>
        <taxon>Actinomycetota</taxon>
        <taxon>Actinomycetes</taxon>
        <taxon>Micrococcales</taxon>
        <taxon>Brevibacteriaceae</taxon>
        <taxon>Brevibacterium</taxon>
    </lineage>
</organism>
<accession>A0A2H1JM01</accession>
<evidence type="ECO:0000313" key="3">
    <source>
        <dbReference type="EMBL" id="SMX88374.1"/>
    </source>
</evidence>
<name>A0A2H1JM01_9MICO</name>
<feature type="region of interest" description="Disordered" evidence="1">
    <location>
        <begin position="1"/>
        <end position="29"/>
    </location>
</feature>
<dbReference type="EMBL" id="FXZC01000004">
    <property type="protein sequence ID" value="SMX88374.1"/>
    <property type="molecule type" value="Genomic_DNA"/>
</dbReference>
<dbReference type="Gene3D" id="3.30.450.40">
    <property type="match status" value="1"/>
</dbReference>